<organism evidence="3 4">
    <name type="scientific">Paramaledivibacter caminithermalis (strain DSM 15212 / CIP 107654 / DViRD3)</name>
    <name type="common">Clostridium caminithermale</name>
    <dbReference type="NCBI Taxonomy" id="1121301"/>
    <lineage>
        <taxon>Bacteria</taxon>
        <taxon>Bacillati</taxon>
        <taxon>Bacillota</taxon>
        <taxon>Clostridia</taxon>
        <taxon>Peptostreptococcales</taxon>
        <taxon>Caminicellaceae</taxon>
        <taxon>Paramaledivibacter</taxon>
    </lineage>
</organism>
<dbReference type="Proteomes" id="UP000184465">
    <property type="component" value="Unassembled WGS sequence"/>
</dbReference>
<evidence type="ECO:0000256" key="1">
    <source>
        <dbReference type="SAM" id="Coils"/>
    </source>
</evidence>
<keyword evidence="2" id="KW-0812">Transmembrane</keyword>
<dbReference type="RefSeq" id="WP_073152209.1">
    <property type="nucleotide sequence ID" value="NZ_FRAG01000053.1"/>
</dbReference>
<keyword evidence="2" id="KW-0472">Membrane</keyword>
<keyword evidence="4" id="KW-1185">Reference proteome</keyword>
<keyword evidence="2" id="KW-1133">Transmembrane helix</keyword>
<name>A0A1M6S2J3_PARC5</name>
<protein>
    <recommendedName>
        <fullName evidence="5">Cell division protein FtsL</fullName>
    </recommendedName>
</protein>
<evidence type="ECO:0000313" key="3">
    <source>
        <dbReference type="EMBL" id="SHK38718.1"/>
    </source>
</evidence>
<reference evidence="3 4" key="1">
    <citation type="submission" date="2016-11" db="EMBL/GenBank/DDBJ databases">
        <authorList>
            <person name="Jaros S."/>
            <person name="Januszkiewicz K."/>
            <person name="Wedrychowicz H."/>
        </authorList>
    </citation>
    <scope>NUCLEOTIDE SEQUENCE [LARGE SCALE GENOMIC DNA]</scope>
    <source>
        <strain evidence="3 4">DSM 15212</strain>
    </source>
</reference>
<evidence type="ECO:0000313" key="4">
    <source>
        <dbReference type="Proteomes" id="UP000184465"/>
    </source>
</evidence>
<keyword evidence="1" id="KW-0175">Coiled coil</keyword>
<evidence type="ECO:0008006" key="5">
    <source>
        <dbReference type="Google" id="ProtNLM"/>
    </source>
</evidence>
<gene>
    <name evidence="3" type="ORF">SAMN02745912_03153</name>
</gene>
<evidence type="ECO:0000256" key="2">
    <source>
        <dbReference type="SAM" id="Phobius"/>
    </source>
</evidence>
<accession>A0A1M6S2J3</accession>
<proteinExistence type="predicted"/>
<sequence>MVIAEKKYSYDDNSYLNEDIQNNTKKAKRTNKKKKRTLKLMSAVFWVVFITSALIFILLRYTTITEAEYRIHSLKKEIKELENQLQDIKVTYDSLTRSDIIEEIAIKKANMQYPKYDQMVFLDIENKDDTELTVLGEDDSIDEQGLKEEKKLFTYLKASIKKLYSLLD</sequence>
<dbReference type="AlphaFoldDB" id="A0A1M6S2J3"/>
<dbReference type="OrthoDB" id="1757177at2"/>
<dbReference type="STRING" id="1121301.SAMN02745912_03153"/>
<dbReference type="EMBL" id="FRAG01000053">
    <property type="protein sequence ID" value="SHK38718.1"/>
    <property type="molecule type" value="Genomic_DNA"/>
</dbReference>
<feature type="transmembrane region" description="Helical" evidence="2">
    <location>
        <begin position="38"/>
        <end position="59"/>
    </location>
</feature>
<feature type="coiled-coil region" evidence="1">
    <location>
        <begin position="64"/>
        <end position="98"/>
    </location>
</feature>